<sequence>MTSTEAKTGSSGVVLDRRPMEGRLSNARLGVKQGYQAIAWTIRENVGGPSLTRLDKSKDSHQVVYSPLFPLT</sequence>
<dbReference type="VEuPathDB" id="FungiDB:FOXG_17954"/>
<dbReference type="AlphaFoldDB" id="A0A0J9U7B9"/>
<evidence type="ECO:0000313" key="2">
    <source>
        <dbReference type="Proteomes" id="UP000009097"/>
    </source>
</evidence>
<dbReference type="KEGG" id="fox:FOXG_17954"/>
<reference evidence="1" key="1">
    <citation type="submission" date="2007-04" db="EMBL/GenBank/DDBJ databases">
        <authorList>
            <consortium name="The Broad Institute Genome Sequencing Platform"/>
            <person name="Birren B."/>
            <person name="Lander E."/>
            <person name="Galagan J."/>
            <person name="Nusbaum C."/>
            <person name="Devon K."/>
            <person name="Ma L.-J."/>
            <person name="Jaffe D."/>
            <person name="Butler J."/>
            <person name="Alvarez P."/>
            <person name="Gnerre S."/>
            <person name="Grabherr M."/>
            <person name="Kleber M."/>
            <person name="Mauceli E."/>
            <person name="Brockman W."/>
            <person name="MacCallum I.A."/>
            <person name="Young S."/>
            <person name="LaButti K."/>
            <person name="DeCaprio D."/>
            <person name="Crawford M."/>
            <person name="Koehrsen M."/>
            <person name="Engels R."/>
            <person name="Montgomery P."/>
            <person name="Pearson M."/>
            <person name="Howarth C."/>
            <person name="Larson L."/>
            <person name="White J."/>
            <person name="O'Leary S."/>
            <person name="Kodira C."/>
            <person name="Zeng Q."/>
            <person name="Yandava C."/>
            <person name="Alvarado L."/>
            <person name="Kistler C."/>
            <person name="Shim W.-B."/>
            <person name="Kang S."/>
            <person name="Woloshuk C."/>
        </authorList>
    </citation>
    <scope>NUCLEOTIDE SEQUENCE</scope>
    <source>
        <strain evidence="1">4287</strain>
    </source>
</reference>
<dbReference type="GeneID" id="28958660"/>
<accession>A0A0J9U7B9</accession>
<protein>
    <submittedName>
        <fullName evidence="1">Uncharacterized protein</fullName>
    </submittedName>
</protein>
<reference evidence="1" key="2">
    <citation type="journal article" date="2010" name="Nature">
        <title>Comparative genomics reveals mobile pathogenicity chromosomes in Fusarium.</title>
        <authorList>
            <person name="Ma L.J."/>
            <person name="van der Does H.C."/>
            <person name="Borkovich K.A."/>
            <person name="Coleman J.J."/>
            <person name="Daboussi M.J."/>
            <person name="Di Pietro A."/>
            <person name="Dufresne M."/>
            <person name="Freitag M."/>
            <person name="Grabherr M."/>
            <person name="Henrissat B."/>
            <person name="Houterman P.M."/>
            <person name="Kang S."/>
            <person name="Shim W.B."/>
            <person name="Woloshuk C."/>
            <person name="Xie X."/>
            <person name="Xu J.R."/>
            <person name="Antoniw J."/>
            <person name="Baker S.E."/>
            <person name="Bluhm B.H."/>
            <person name="Breakspear A."/>
            <person name="Brown D.W."/>
            <person name="Butchko R.A."/>
            <person name="Chapman S."/>
            <person name="Coulson R."/>
            <person name="Coutinho P.M."/>
            <person name="Danchin E.G."/>
            <person name="Diener A."/>
            <person name="Gale L.R."/>
            <person name="Gardiner D.M."/>
            <person name="Goff S."/>
            <person name="Hammond-Kosack K.E."/>
            <person name="Hilburn K."/>
            <person name="Hua-Van A."/>
            <person name="Jonkers W."/>
            <person name="Kazan K."/>
            <person name="Kodira C.D."/>
            <person name="Koehrsen M."/>
            <person name="Kumar L."/>
            <person name="Lee Y.H."/>
            <person name="Li L."/>
            <person name="Manners J.M."/>
            <person name="Miranda-Saavedra D."/>
            <person name="Mukherjee M."/>
            <person name="Park G."/>
            <person name="Park J."/>
            <person name="Park S.Y."/>
            <person name="Proctor R.H."/>
            <person name="Regev A."/>
            <person name="Ruiz-Roldan M.C."/>
            <person name="Sain D."/>
            <person name="Sakthikumar S."/>
            <person name="Sykes S."/>
            <person name="Schwartz D.C."/>
            <person name="Turgeon B.G."/>
            <person name="Wapinski I."/>
            <person name="Yoder O."/>
            <person name="Young S."/>
            <person name="Zeng Q."/>
            <person name="Zhou S."/>
            <person name="Galagan J."/>
            <person name="Cuomo C.A."/>
            <person name="Kistler H.C."/>
            <person name="Rep M."/>
        </authorList>
    </citation>
    <scope>NUCLEOTIDE SEQUENCE [LARGE SCALE GENOMIC DNA]</scope>
    <source>
        <strain evidence="1">4287</strain>
    </source>
</reference>
<name>A0A0J9U7B9_FUSO4</name>
<organism evidence="1 2">
    <name type="scientific">Fusarium oxysporum f. sp. lycopersici (strain 4287 / CBS 123668 / FGSC 9935 / NRRL 34936)</name>
    <name type="common">Fusarium vascular wilt of tomato</name>
    <dbReference type="NCBI Taxonomy" id="426428"/>
    <lineage>
        <taxon>Eukaryota</taxon>
        <taxon>Fungi</taxon>
        <taxon>Dikarya</taxon>
        <taxon>Ascomycota</taxon>
        <taxon>Pezizomycotina</taxon>
        <taxon>Sordariomycetes</taxon>
        <taxon>Hypocreomycetidae</taxon>
        <taxon>Hypocreales</taxon>
        <taxon>Nectriaceae</taxon>
        <taxon>Fusarium</taxon>
        <taxon>Fusarium oxysporum species complex</taxon>
    </lineage>
</organism>
<dbReference type="EMBL" id="DS231696">
    <property type="protein sequence ID" value="KNA95068.1"/>
    <property type="molecule type" value="Genomic_DNA"/>
</dbReference>
<evidence type="ECO:0000313" key="1">
    <source>
        <dbReference type="EMBL" id="KNA95068.1"/>
    </source>
</evidence>
<dbReference type="Proteomes" id="UP000009097">
    <property type="component" value="Unassembled WGS sequence"/>
</dbReference>
<proteinExistence type="predicted"/>
<gene>
    <name evidence="1" type="ORF">FOXG_17954</name>
</gene>
<dbReference type="RefSeq" id="XP_018233114.1">
    <property type="nucleotide sequence ID" value="XM_018397978.1"/>
</dbReference>